<feature type="domain" description="Soluble ligand binding" evidence="4">
    <location>
        <begin position="510"/>
        <end position="558"/>
    </location>
</feature>
<evidence type="ECO:0000256" key="1">
    <source>
        <dbReference type="ARBA" id="ARBA00022729"/>
    </source>
</evidence>
<feature type="region of interest" description="Disordered" evidence="2">
    <location>
        <begin position="98"/>
        <end position="127"/>
    </location>
</feature>
<dbReference type="EMBL" id="QEWP01000028">
    <property type="protein sequence ID" value="PWD97676.1"/>
    <property type="molecule type" value="Genomic_DNA"/>
</dbReference>
<dbReference type="PANTHER" id="PTHR33619:SF3">
    <property type="entry name" value="POLYSACCHARIDE EXPORT PROTEIN GFCE-RELATED"/>
    <property type="match status" value="1"/>
</dbReference>
<feature type="compositionally biased region" description="Basic and acidic residues" evidence="2">
    <location>
        <begin position="107"/>
        <end position="127"/>
    </location>
</feature>
<name>A0A2U2B3N6_9BACT</name>
<feature type="domain" description="Polysaccharide export protein N-terminal" evidence="3">
    <location>
        <begin position="163"/>
        <end position="227"/>
    </location>
</feature>
<evidence type="ECO:0000313" key="6">
    <source>
        <dbReference type="Proteomes" id="UP000244956"/>
    </source>
</evidence>
<protein>
    <submittedName>
        <fullName evidence="5">Capsule biosynthesis protein</fullName>
    </submittedName>
</protein>
<evidence type="ECO:0000256" key="2">
    <source>
        <dbReference type="SAM" id="MobiDB-lite"/>
    </source>
</evidence>
<dbReference type="Gene3D" id="3.10.560.10">
    <property type="entry name" value="Outer membrane lipoprotein wza domain like"/>
    <property type="match status" value="6"/>
</dbReference>
<dbReference type="Pfam" id="PF10531">
    <property type="entry name" value="SLBB"/>
    <property type="match status" value="5"/>
</dbReference>
<feature type="domain" description="Soluble ligand binding" evidence="4">
    <location>
        <begin position="611"/>
        <end position="655"/>
    </location>
</feature>
<proteinExistence type="predicted"/>
<dbReference type="Pfam" id="PF02563">
    <property type="entry name" value="Poly_export"/>
    <property type="match status" value="1"/>
</dbReference>
<feature type="domain" description="Soluble ligand binding" evidence="4">
    <location>
        <begin position="253"/>
        <end position="297"/>
    </location>
</feature>
<keyword evidence="6" id="KW-1185">Reference proteome</keyword>
<keyword evidence="1" id="KW-0732">Signal</keyword>
<dbReference type="InterPro" id="IPR049712">
    <property type="entry name" value="Poly_export"/>
</dbReference>
<dbReference type="Proteomes" id="UP000244956">
    <property type="component" value="Unassembled WGS sequence"/>
</dbReference>
<dbReference type="OrthoDB" id="9808948at2"/>
<sequence>MPTSELRKVLTSRLLFLFFISFLTITICGPVAAQQSSLVSRDLSTVKSEDISDEQLQAYIAKGKAQGLTEDEVVQMAVQRGLPASEASELRRRVKQLMQDSTSVKSTDIRSREGVEAKDDGARTETQEKSLEWLTPEGDNKVFGSRLFSRNDLSFEPSLSIPTPVNYVLGAGDEIIIDVWGAASNIHQLEVSPEGTVLLDNLGPVYVNGLTIEEARERLIGKLKSLYRGLRPGQADQTTFARISLGRVRTIQVSIIGEVSTPGNYALSSLSTVLNGLYKAGGPNEIGSYRDIEVIRNNKVVANFDLYDLLIGGDQTQNIRLRDQDMVKINPYSQRVEVEGQVKRPGIYELQEKEVLSDLLEFAGQFTDSAFTGNLKVYRNTPSEKKIITVSNQAFQSFSLKNGDRLNIGTILDRFTNRVTISGAVWRPGEYELEEGMTVKDLLKKAEGVRPDAFLSRAVINRLDENYDFSIVPFSVREVLDNNSAHDILLEREDHIEVKTLQEMRENYSVSIRGEVQEGGDFPFQEGMRLGDLIFKAQGFKEGASESRIEIYRRVNGEVSSGKRSSQMAESFIFEVPRNLALSDEDKNFELAPFDQVFVRRRPDYQVQKNVKIEGEVLYPGAYTLKNRRERISDLVARSGGLTDEAYLAGATLMREQEELERVETEIETGLGEVLIDPSEKESFIGINLEEILANPGSEDDLFLKPGDVIRIPSELQTVKVTGAVLRDTEIRHIKGKSLKYYINRSGGFAENALKKSAYVVYANGDVAAKKKVLFFNNYPSVEPGAEIIIPAKEKRERLSAGERISILSSIVSMAAIVTTAITRF</sequence>
<dbReference type="PANTHER" id="PTHR33619">
    <property type="entry name" value="POLYSACCHARIDE EXPORT PROTEIN GFCE-RELATED"/>
    <property type="match status" value="1"/>
</dbReference>
<gene>
    <name evidence="5" type="ORF">DDZ16_19490</name>
</gene>
<evidence type="ECO:0000259" key="3">
    <source>
        <dbReference type="Pfam" id="PF02563"/>
    </source>
</evidence>
<feature type="domain" description="Soluble ligand binding" evidence="4">
    <location>
        <begin position="418"/>
        <end position="463"/>
    </location>
</feature>
<organism evidence="5 6">
    <name type="scientific">Marinilabilia rubra</name>
    <dbReference type="NCBI Taxonomy" id="2162893"/>
    <lineage>
        <taxon>Bacteria</taxon>
        <taxon>Pseudomonadati</taxon>
        <taxon>Bacteroidota</taxon>
        <taxon>Bacteroidia</taxon>
        <taxon>Marinilabiliales</taxon>
        <taxon>Marinilabiliaceae</taxon>
        <taxon>Marinilabilia</taxon>
    </lineage>
</organism>
<reference evidence="5 6" key="1">
    <citation type="submission" date="2018-05" db="EMBL/GenBank/DDBJ databases">
        <title>Marinilabilia rubrum sp. nov., isolated from saltern sediment.</title>
        <authorList>
            <person name="Zhang R."/>
        </authorList>
    </citation>
    <scope>NUCLEOTIDE SEQUENCE [LARGE SCALE GENOMIC DNA]</scope>
    <source>
        <strain evidence="5 6">WTE16</strain>
    </source>
</reference>
<dbReference type="AlphaFoldDB" id="A0A2U2B3N6"/>
<feature type="domain" description="Soluble ligand binding" evidence="4">
    <location>
        <begin position="336"/>
        <end position="382"/>
    </location>
</feature>
<comment type="caution">
    <text evidence="5">The sequence shown here is derived from an EMBL/GenBank/DDBJ whole genome shotgun (WGS) entry which is preliminary data.</text>
</comment>
<evidence type="ECO:0000313" key="5">
    <source>
        <dbReference type="EMBL" id="PWD97676.1"/>
    </source>
</evidence>
<dbReference type="InterPro" id="IPR019554">
    <property type="entry name" value="Soluble_ligand-bd"/>
</dbReference>
<dbReference type="GO" id="GO:0015159">
    <property type="term" value="F:polysaccharide transmembrane transporter activity"/>
    <property type="evidence" value="ECO:0007669"/>
    <property type="project" value="InterPro"/>
</dbReference>
<dbReference type="RefSeq" id="WP_109266156.1">
    <property type="nucleotide sequence ID" value="NZ_QEWP01000028.1"/>
</dbReference>
<accession>A0A2U2B3N6</accession>
<dbReference type="InterPro" id="IPR003715">
    <property type="entry name" value="Poly_export_N"/>
</dbReference>
<evidence type="ECO:0000259" key="4">
    <source>
        <dbReference type="Pfam" id="PF10531"/>
    </source>
</evidence>